<name>A0ABP8YW56_9ACTN</name>
<dbReference type="Proteomes" id="UP001500822">
    <property type="component" value="Unassembled WGS sequence"/>
</dbReference>
<feature type="signal peptide" evidence="4">
    <location>
        <begin position="1"/>
        <end position="21"/>
    </location>
</feature>
<protein>
    <recommendedName>
        <fullName evidence="7">Lipoprotein LpqH</fullName>
    </recommendedName>
</protein>
<sequence length="160" mass="16380">MNRRSSAAALLAAALSFAVVGCSSDDTSTSEAGASTASAVPPTLVIDGQPQKLGSDDVECRDILGPLTVSAGYTSTPDGAITMDGFMVRLSDSPEPVVESVLLPKNADGFVPSYDELSGGPAPTVVRDGSQYTVEGSTGMIAQRADTVKKFTATFVCPED</sequence>
<evidence type="ECO:0000256" key="1">
    <source>
        <dbReference type="ARBA" id="ARBA00022475"/>
    </source>
</evidence>
<feature type="chain" id="PRO_5047517498" description="Lipoprotein LpqH" evidence="4">
    <location>
        <begin position="22"/>
        <end position="160"/>
    </location>
</feature>
<dbReference type="Pfam" id="PF05481">
    <property type="entry name" value="Myco_19_kDa"/>
    <property type="match status" value="1"/>
</dbReference>
<evidence type="ECO:0000256" key="4">
    <source>
        <dbReference type="SAM" id="SignalP"/>
    </source>
</evidence>
<feature type="region of interest" description="Disordered" evidence="3">
    <location>
        <begin position="28"/>
        <end position="51"/>
    </location>
</feature>
<evidence type="ECO:0000256" key="2">
    <source>
        <dbReference type="ARBA" id="ARBA00023136"/>
    </source>
</evidence>
<dbReference type="InterPro" id="IPR008691">
    <property type="entry name" value="LpqH"/>
</dbReference>
<keyword evidence="6" id="KW-1185">Reference proteome</keyword>
<evidence type="ECO:0008006" key="7">
    <source>
        <dbReference type="Google" id="ProtNLM"/>
    </source>
</evidence>
<keyword evidence="1" id="KW-1003">Cell membrane</keyword>
<evidence type="ECO:0000256" key="3">
    <source>
        <dbReference type="SAM" id="MobiDB-lite"/>
    </source>
</evidence>
<reference evidence="6" key="1">
    <citation type="journal article" date="2019" name="Int. J. Syst. Evol. Microbiol.">
        <title>The Global Catalogue of Microorganisms (GCM) 10K type strain sequencing project: providing services to taxonomists for standard genome sequencing and annotation.</title>
        <authorList>
            <consortium name="The Broad Institute Genomics Platform"/>
            <consortium name="The Broad Institute Genome Sequencing Center for Infectious Disease"/>
            <person name="Wu L."/>
            <person name="Ma J."/>
        </authorList>
    </citation>
    <scope>NUCLEOTIDE SEQUENCE [LARGE SCALE GENOMIC DNA]</scope>
    <source>
        <strain evidence="6">JCM 18077</strain>
    </source>
</reference>
<dbReference type="PROSITE" id="PS51257">
    <property type="entry name" value="PROKAR_LIPOPROTEIN"/>
    <property type="match status" value="1"/>
</dbReference>
<feature type="compositionally biased region" description="Low complexity" evidence="3">
    <location>
        <begin position="28"/>
        <end position="39"/>
    </location>
</feature>
<organism evidence="5 6">
    <name type="scientific">Gordonia alkaliphila</name>
    <dbReference type="NCBI Taxonomy" id="1053547"/>
    <lineage>
        <taxon>Bacteria</taxon>
        <taxon>Bacillati</taxon>
        <taxon>Actinomycetota</taxon>
        <taxon>Actinomycetes</taxon>
        <taxon>Mycobacteriales</taxon>
        <taxon>Gordoniaceae</taxon>
        <taxon>Gordonia</taxon>
    </lineage>
</organism>
<accession>A0ABP8YW56</accession>
<proteinExistence type="predicted"/>
<evidence type="ECO:0000313" key="6">
    <source>
        <dbReference type="Proteomes" id="UP001500822"/>
    </source>
</evidence>
<keyword evidence="4" id="KW-0732">Signal</keyword>
<gene>
    <name evidence="5" type="ORF">GCM10023217_05340</name>
</gene>
<keyword evidence="2" id="KW-0472">Membrane</keyword>
<comment type="caution">
    <text evidence="5">The sequence shown here is derived from an EMBL/GenBank/DDBJ whole genome shotgun (WGS) entry which is preliminary data.</text>
</comment>
<evidence type="ECO:0000313" key="5">
    <source>
        <dbReference type="EMBL" id="GAA4740284.1"/>
    </source>
</evidence>
<dbReference type="EMBL" id="BAABIE010000002">
    <property type="protein sequence ID" value="GAA4740284.1"/>
    <property type="molecule type" value="Genomic_DNA"/>
</dbReference>